<evidence type="ECO:0008006" key="3">
    <source>
        <dbReference type="Google" id="ProtNLM"/>
    </source>
</evidence>
<comment type="caution">
    <text evidence="1">The sequence shown here is derived from an EMBL/GenBank/DDBJ whole genome shotgun (WGS) entry which is preliminary data.</text>
</comment>
<name>A0ABW7S791_STRTE</name>
<sequence>MAYDLGAVARLAVTVTDADGAPANSGTMVLTIGLPDDSTVVVDPVTPAATGSYVHDYTTTQAGRHTVRWLGTGANPTAYTDVFDVRDAAPVALVSLKRTKGQLNIDEDDTSDDYELRGMITGGSLAVERHLGRIVARRSFTERRTADRQGRVLLSHVPVLALTTVQTPDGATVWDVNDLQLDRDSGLVTAVAGPALRGDVDFTYPAGLRIVPEDYQLATLIIIQHLWETQRGRMGPVMGGGDEPTYVTGKGFALPRRALELLDSPLPGVA</sequence>
<reference evidence="1 2" key="1">
    <citation type="submission" date="2024-10" db="EMBL/GenBank/DDBJ databases">
        <authorList>
            <person name="Wannawong T."/>
            <person name="Kuncharoen N."/>
            <person name="Mhuantong W."/>
        </authorList>
    </citation>
    <scope>NUCLEOTIDE SEQUENCE [LARGE SCALE GENOMIC DNA]</scope>
    <source>
        <strain evidence="1 2">CALK1-4</strain>
    </source>
</reference>
<evidence type="ECO:0000313" key="2">
    <source>
        <dbReference type="Proteomes" id="UP001610810"/>
    </source>
</evidence>
<evidence type="ECO:0000313" key="1">
    <source>
        <dbReference type="EMBL" id="MFI0576140.1"/>
    </source>
</evidence>
<keyword evidence="2" id="KW-1185">Reference proteome</keyword>
<proteinExistence type="predicted"/>
<dbReference type="RefSeq" id="WP_398353385.1">
    <property type="nucleotide sequence ID" value="NZ_JBIQWK010000011.1"/>
</dbReference>
<protein>
    <recommendedName>
        <fullName evidence="3">Ig-like domain repeat protein</fullName>
    </recommendedName>
</protein>
<organism evidence="1 2">
    <name type="scientific">Streptomyces tendae</name>
    <dbReference type="NCBI Taxonomy" id="1932"/>
    <lineage>
        <taxon>Bacteria</taxon>
        <taxon>Bacillati</taxon>
        <taxon>Actinomycetota</taxon>
        <taxon>Actinomycetes</taxon>
        <taxon>Kitasatosporales</taxon>
        <taxon>Streptomycetaceae</taxon>
        <taxon>Streptomyces</taxon>
    </lineage>
</organism>
<dbReference type="EMBL" id="JBIQWK010000011">
    <property type="protein sequence ID" value="MFI0576140.1"/>
    <property type="molecule type" value="Genomic_DNA"/>
</dbReference>
<dbReference type="Gene3D" id="1.10.3230.30">
    <property type="entry name" value="Phage gp6-like head-tail connector protein"/>
    <property type="match status" value="1"/>
</dbReference>
<accession>A0ABW7S791</accession>
<gene>
    <name evidence="1" type="ORF">ACH3YB_31390</name>
</gene>
<dbReference type="Proteomes" id="UP001610810">
    <property type="component" value="Unassembled WGS sequence"/>
</dbReference>